<dbReference type="STRING" id="870908.SAMN04488044_2993"/>
<feature type="transmembrane region" description="Helical" evidence="1">
    <location>
        <begin position="30"/>
        <end position="50"/>
    </location>
</feature>
<keyword evidence="1" id="KW-0472">Membrane</keyword>
<protein>
    <recommendedName>
        <fullName evidence="4">DUF4260 domain-containing protein</fullName>
    </recommendedName>
</protein>
<reference evidence="3" key="1">
    <citation type="submission" date="2016-11" db="EMBL/GenBank/DDBJ databases">
        <authorList>
            <person name="Varghese N."/>
            <person name="Submissions S."/>
        </authorList>
    </citation>
    <scope>NUCLEOTIDE SEQUENCE [LARGE SCALE GENOMIC DNA]</scope>
    <source>
        <strain evidence="3">DSM 28223</strain>
    </source>
</reference>
<keyword evidence="1" id="KW-1133">Transmembrane helix</keyword>
<dbReference type="Proteomes" id="UP000184211">
    <property type="component" value="Unassembled WGS sequence"/>
</dbReference>
<dbReference type="RefSeq" id="WP_072793840.1">
    <property type="nucleotide sequence ID" value="NZ_FQWM01000007.1"/>
</dbReference>
<evidence type="ECO:0000313" key="3">
    <source>
        <dbReference type="Proteomes" id="UP000184211"/>
    </source>
</evidence>
<dbReference type="Pfam" id="PF14079">
    <property type="entry name" value="DUF4260"/>
    <property type="match status" value="1"/>
</dbReference>
<feature type="transmembrane region" description="Helical" evidence="1">
    <location>
        <begin position="62"/>
        <end position="92"/>
    </location>
</feature>
<organism evidence="2 3">
    <name type="scientific">Cognatishimia maritima</name>
    <dbReference type="NCBI Taxonomy" id="870908"/>
    <lineage>
        <taxon>Bacteria</taxon>
        <taxon>Pseudomonadati</taxon>
        <taxon>Pseudomonadota</taxon>
        <taxon>Alphaproteobacteria</taxon>
        <taxon>Rhodobacterales</taxon>
        <taxon>Paracoccaceae</taxon>
        <taxon>Cognatishimia</taxon>
    </lineage>
</organism>
<dbReference type="EMBL" id="FQWM01000007">
    <property type="protein sequence ID" value="SHH67664.1"/>
    <property type="molecule type" value="Genomic_DNA"/>
</dbReference>
<dbReference type="OrthoDB" id="9813911at2"/>
<accession>A0A1M5UXP9</accession>
<evidence type="ECO:0008006" key="4">
    <source>
        <dbReference type="Google" id="ProtNLM"/>
    </source>
</evidence>
<sequence>MIIARKWQQAEGAAVFAASLVIYTQVDSPLAWWSALLIFFAPDLSFLAYLKDNRFGARVYNLCHLYGLGALIMALGYVIDASLVAAIGVLLLGHSGFDRMLGYGLKSEESFQSTHLGKIGKNT</sequence>
<keyword evidence="3" id="KW-1185">Reference proteome</keyword>
<evidence type="ECO:0000313" key="2">
    <source>
        <dbReference type="EMBL" id="SHH67664.1"/>
    </source>
</evidence>
<dbReference type="InterPro" id="IPR025356">
    <property type="entry name" value="DUF4260"/>
</dbReference>
<gene>
    <name evidence="2" type="ORF">SAMN04488044_2993</name>
</gene>
<name>A0A1M5UXP9_9RHOB</name>
<dbReference type="AlphaFoldDB" id="A0A1M5UXP9"/>
<keyword evidence="1" id="KW-0812">Transmembrane</keyword>
<proteinExistence type="predicted"/>
<evidence type="ECO:0000256" key="1">
    <source>
        <dbReference type="SAM" id="Phobius"/>
    </source>
</evidence>